<dbReference type="EC" id="3.1.3.3" evidence="4"/>
<dbReference type="Proteomes" id="UP000646365">
    <property type="component" value="Unassembled WGS sequence"/>
</dbReference>
<comment type="similarity">
    <text evidence="3">Belongs to the HAD-like hydrolase superfamily. SerB family.</text>
</comment>
<evidence type="ECO:0000256" key="2">
    <source>
        <dbReference type="ARBA" id="ARBA00005135"/>
    </source>
</evidence>
<evidence type="ECO:0000256" key="4">
    <source>
        <dbReference type="ARBA" id="ARBA00012640"/>
    </source>
</evidence>
<evidence type="ECO:0000256" key="6">
    <source>
        <dbReference type="ARBA" id="ARBA00022605"/>
    </source>
</evidence>
<dbReference type="Pfam" id="PF12710">
    <property type="entry name" value="HAD"/>
    <property type="match status" value="1"/>
</dbReference>
<keyword evidence="10" id="KW-0718">Serine biosynthesis</keyword>
<proteinExistence type="inferred from homology"/>
<keyword evidence="15" id="KW-1185">Reference proteome</keyword>
<dbReference type="NCBIfam" id="TIGR00338">
    <property type="entry name" value="serB"/>
    <property type="match status" value="1"/>
</dbReference>
<protein>
    <recommendedName>
        <fullName evidence="5">Phosphoserine phosphatase</fullName>
        <ecNumber evidence="4">3.1.3.3</ecNumber>
    </recommendedName>
    <alternativeName>
        <fullName evidence="11">O-phosphoserine phosphohydrolase</fullName>
    </alternativeName>
</protein>
<reference evidence="14" key="2">
    <citation type="submission" date="2020-09" db="EMBL/GenBank/DDBJ databases">
        <authorList>
            <person name="Sun Q."/>
            <person name="Zhou Y."/>
        </authorList>
    </citation>
    <scope>NUCLEOTIDE SEQUENCE</scope>
    <source>
        <strain evidence="14">CGMCC 1.15725</strain>
    </source>
</reference>
<evidence type="ECO:0000256" key="1">
    <source>
        <dbReference type="ARBA" id="ARBA00001946"/>
    </source>
</evidence>
<keyword evidence="7" id="KW-0479">Metal-binding</keyword>
<organism evidence="14 15">
    <name type="scientific">Aliidongia dinghuensis</name>
    <dbReference type="NCBI Taxonomy" id="1867774"/>
    <lineage>
        <taxon>Bacteria</taxon>
        <taxon>Pseudomonadati</taxon>
        <taxon>Pseudomonadota</taxon>
        <taxon>Alphaproteobacteria</taxon>
        <taxon>Rhodospirillales</taxon>
        <taxon>Dongiaceae</taxon>
        <taxon>Aliidongia</taxon>
    </lineage>
</organism>
<evidence type="ECO:0000256" key="13">
    <source>
        <dbReference type="ARBA" id="ARBA00048523"/>
    </source>
</evidence>
<dbReference type="SFLD" id="SFLDG01137">
    <property type="entry name" value="C1.6.1:_Phosphoserine_Phosphat"/>
    <property type="match status" value="1"/>
</dbReference>
<evidence type="ECO:0000313" key="15">
    <source>
        <dbReference type="Proteomes" id="UP000646365"/>
    </source>
</evidence>
<dbReference type="SFLD" id="SFLDF00029">
    <property type="entry name" value="phosphoserine_phosphatase"/>
    <property type="match status" value="1"/>
</dbReference>
<gene>
    <name evidence="14" type="ORF">GCM10011611_03450</name>
</gene>
<evidence type="ECO:0000256" key="7">
    <source>
        <dbReference type="ARBA" id="ARBA00022723"/>
    </source>
</evidence>
<dbReference type="InterPro" id="IPR050582">
    <property type="entry name" value="HAD-like_SerB"/>
</dbReference>
<comment type="catalytic activity">
    <reaction evidence="12">
        <text>O-phospho-L-serine + H2O = L-serine + phosphate</text>
        <dbReference type="Rhea" id="RHEA:21208"/>
        <dbReference type="ChEBI" id="CHEBI:15377"/>
        <dbReference type="ChEBI" id="CHEBI:33384"/>
        <dbReference type="ChEBI" id="CHEBI:43474"/>
        <dbReference type="ChEBI" id="CHEBI:57524"/>
        <dbReference type="EC" id="3.1.3.3"/>
    </reaction>
</comment>
<dbReference type="UniPathway" id="UPA00135">
    <property type="reaction ID" value="UER00198"/>
</dbReference>
<dbReference type="InterPro" id="IPR036412">
    <property type="entry name" value="HAD-like_sf"/>
</dbReference>
<keyword evidence="6" id="KW-0028">Amino-acid biosynthesis</keyword>
<accession>A0A8J3E0E8</accession>
<dbReference type="GO" id="GO:0005737">
    <property type="term" value="C:cytoplasm"/>
    <property type="evidence" value="ECO:0007669"/>
    <property type="project" value="TreeGrafter"/>
</dbReference>
<evidence type="ECO:0000313" key="14">
    <source>
        <dbReference type="EMBL" id="GGF01198.1"/>
    </source>
</evidence>
<dbReference type="RefSeq" id="WP_189041797.1">
    <property type="nucleotide sequence ID" value="NZ_BMJQ01000001.1"/>
</dbReference>
<dbReference type="NCBIfam" id="TIGR01488">
    <property type="entry name" value="HAD-SF-IB"/>
    <property type="match status" value="1"/>
</dbReference>
<comment type="caution">
    <text evidence="14">The sequence shown here is derived from an EMBL/GenBank/DDBJ whole genome shotgun (WGS) entry which is preliminary data.</text>
</comment>
<dbReference type="InterPro" id="IPR023214">
    <property type="entry name" value="HAD_sf"/>
</dbReference>
<evidence type="ECO:0000256" key="9">
    <source>
        <dbReference type="ARBA" id="ARBA00022842"/>
    </source>
</evidence>
<dbReference type="SFLD" id="SFLDG01136">
    <property type="entry name" value="C1.6:_Phosphoserine_Phosphatas"/>
    <property type="match status" value="1"/>
</dbReference>
<comment type="catalytic activity">
    <reaction evidence="13">
        <text>O-phospho-D-serine + H2O = D-serine + phosphate</text>
        <dbReference type="Rhea" id="RHEA:24873"/>
        <dbReference type="ChEBI" id="CHEBI:15377"/>
        <dbReference type="ChEBI" id="CHEBI:35247"/>
        <dbReference type="ChEBI" id="CHEBI:43474"/>
        <dbReference type="ChEBI" id="CHEBI:58680"/>
        <dbReference type="EC" id="3.1.3.3"/>
    </reaction>
</comment>
<dbReference type="PANTHER" id="PTHR43344">
    <property type="entry name" value="PHOSPHOSERINE PHOSPHATASE"/>
    <property type="match status" value="1"/>
</dbReference>
<evidence type="ECO:0000256" key="10">
    <source>
        <dbReference type="ARBA" id="ARBA00023299"/>
    </source>
</evidence>
<dbReference type="SFLD" id="SFLDS00003">
    <property type="entry name" value="Haloacid_Dehalogenase"/>
    <property type="match status" value="1"/>
</dbReference>
<dbReference type="Gene3D" id="3.40.50.1000">
    <property type="entry name" value="HAD superfamily/HAD-like"/>
    <property type="match status" value="1"/>
</dbReference>
<comment type="pathway">
    <text evidence="2">Amino-acid biosynthesis; L-serine biosynthesis; L-serine from 3-phospho-D-glycerate: step 3/3.</text>
</comment>
<keyword evidence="8" id="KW-0378">Hydrolase</keyword>
<dbReference type="GO" id="GO:0036424">
    <property type="term" value="F:L-phosphoserine phosphatase activity"/>
    <property type="evidence" value="ECO:0007669"/>
    <property type="project" value="InterPro"/>
</dbReference>
<evidence type="ECO:0000256" key="3">
    <source>
        <dbReference type="ARBA" id="ARBA00009184"/>
    </source>
</evidence>
<evidence type="ECO:0000256" key="8">
    <source>
        <dbReference type="ARBA" id="ARBA00022801"/>
    </source>
</evidence>
<name>A0A8J3E0E8_9PROT</name>
<dbReference type="InterPro" id="IPR004469">
    <property type="entry name" value="PSP"/>
</dbReference>
<evidence type="ECO:0000256" key="11">
    <source>
        <dbReference type="ARBA" id="ARBA00031693"/>
    </source>
</evidence>
<reference evidence="14" key="1">
    <citation type="journal article" date="2014" name="Int. J. Syst. Evol. Microbiol.">
        <title>Complete genome sequence of Corynebacterium casei LMG S-19264T (=DSM 44701T), isolated from a smear-ripened cheese.</title>
        <authorList>
            <consortium name="US DOE Joint Genome Institute (JGI-PGF)"/>
            <person name="Walter F."/>
            <person name="Albersmeier A."/>
            <person name="Kalinowski J."/>
            <person name="Ruckert C."/>
        </authorList>
    </citation>
    <scope>NUCLEOTIDE SEQUENCE</scope>
    <source>
        <strain evidence="14">CGMCC 1.15725</strain>
    </source>
</reference>
<dbReference type="PANTHER" id="PTHR43344:SF2">
    <property type="entry name" value="PHOSPHOSERINE PHOSPHATASE"/>
    <property type="match status" value="1"/>
</dbReference>
<sequence length="299" mass="31324">MTEHVLTLIAAARGGLAAETVDAIAAALARLGADVGRPDWLDEHRVCDLPFADLNDDQADAAARALLGDAPVDVMAQPAADRRKRLLIADMESTLIENEMLDELADHVGKRAEIAAITARAMNGELDFRGALDARVKLLAGLDAAVLDETAEVIRYTPGAGALIATMQANGARTAIVSGGFRCYTARVARTLGVDLDFGNELEVVDDRLTGRVVPPVLGREAKLETLVRLAAESSLPLSATLATGDGANDLDMIAAAGLGVAFRAKPIVAAQAKWRVIHGDLTALLYAQGYRAGEIVAG</sequence>
<evidence type="ECO:0000256" key="5">
    <source>
        <dbReference type="ARBA" id="ARBA00015196"/>
    </source>
</evidence>
<comment type="cofactor">
    <cofactor evidence="1">
        <name>Mg(2+)</name>
        <dbReference type="ChEBI" id="CHEBI:18420"/>
    </cofactor>
</comment>
<dbReference type="GO" id="GO:0000287">
    <property type="term" value="F:magnesium ion binding"/>
    <property type="evidence" value="ECO:0007669"/>
    <property type="project" value="TreeGrafter"/>
</dbReference>
<evidence type="ECO:0000256" key="12">
    <source>
        <dbReference type="ARBA" id="ARBA00048138"/>
    </source>
</evidence>
<dbReference type="GO" id="GO:0006564">
    <property type="term" value="P:L-serine biosynthetic process"/>
    <property type="evidence" value="ECO:0007669"/>
    <property type="project" value="UniProtKB-KW"/>
</dbReference>
<dbReference type="AlphaFoldDB" id="A0A8J3E0E8"/>
<dbReference type="SUPFAM" id="SSF56784">
    <property type="entry name" value="HAD-like"/>
    <property type="match status" value="1"/>
</dbReference>
<dbReference type="EMBL" id="BMJQ01000001">
    <property type="protein sequence ID" value="GGF01198.1"/>
    <property type="molecule type" value="Genomic_DNA"/>
</dbReference>
<keyword evidence="9" id="KW-0460">Magnesium</keyword>